<evidence type="ECO:0000313" key="2">
    <source>
        <dbReference type="Proteomes" id="UP000218831"/>
    </source>
</evidence>
<dbReference type="EMBL" id="NSKE01000001">
    <property type="protein sequence ID" value="PAU95527.1"/>
    <property type="molecule type" value="Genomic_DNA"/>
</dbReference>
<name>A0A2A2GF25_9BACT</name>
<keyword evidence="2" id="KW-1185">Reference proteome</keyword>
<comment type="caution">
    <text evidence="1">The sequence shown here is derived from an EMBL/GenBank/DDBJ whole genome shotgun (WGS) entry which is preliminary data.</text>
</comment>
<proteinExistence type="predicted"/>
<protein>
    <submittedName>
        <fullName evidence="1">Uncharacterized protein</fullName>
    </submittedName>
</protein>
<dbReference type="RefSeq" id="WP_095604772.1">
    <property type="nucleotide sequence ID" value="NZ_NSKE01000001.1"/>
</dbReference>
<dbReference type="AlphaFoldDB" id="A0A2A2GF25"/>
<sequence>MNLIRQALILILSLIIVGCSDSPTDNNPRKISNQGTLTYKIIEYGNSPNYNQPATVIYKNLDKEMVIETIKTPWEKSFEYEYTVAKDSLVDFDSHLIIQYEGEDIAIKGIIEAEDREEATEIGSSFTINLKNVFKLPK</sequence>
<organism evidence="1 2">
    <name type="scientific">Fodinibius salipaludis</name>
    <dbReference type="NCBI Taxonomy" id="2032627"/>
    <lineage>
        <taxon>Bacteria</taxon>
        <taxon>Pseudomonadati</taxon>
        <taxon>Balneolota</taxon>
        <taxon>Balneolia</taxon>
        <taxon>Balneolales</taxon>
        <taxon>Balneolaceae</taxon>
        <taxon>Fodinibius</taxon>
    </lineage>
</organism>
<accession>A0A2A2GF25</accession>
<evidence type="ECO:0000313" key="1">
    <source>
        <dbReference type="EMBL" id="PAU95527.1"/>
    </source>
</evidence>
<gene>
    <name evidence="1" type="ORF">CK503_00230</name>
</gene>
<reference evidence="1 2" key="1">
    <citation type="submission" date="2017-08" db="EMBL/GenBank/DDBJ databases">
        <title>Aliifodinibius alkalisoli sp. nov., isolated from saline alkaline soil.</title>
        <authorList>
            <person name="Liu D."/>
            <person name="Zhang G."/>
        </authorList>
    </citation>
    <scope>NUCLEOTIDE SEQUENCE [LARGE SCALE GENOMIC DNA]</scope>
    <source>
        <strain evidence="1 2">WN023</strain>
    </source>
</reference>
<dbReference type="Proteomes" id="UP000218831">
    <property type="component" value="Unassembled WGS sequence"/>
</dbReference>
<dbReference type="PROSITE" id="PS51257">
    <property type="entry name" value="PROKAR_LIPOPROTEIN"/>
    <property type="match status" value="1"/>
</dbReference>